<dbReference type="InterPro" id="IPR005828">
    <property type="entry name" value="MFS_sugar_transport-like"/>
</dbReference>
<reference evidence="10" key="1">
    <citation type="journal article" date="2018" name="BMC Genomics">
        <title>Comparative genomics of the wheat fungal pathogen Pyrenophora tritici-repentis reveals chromosomal variations and genome plasticity.</title>
        <authorList>
            <person name="Moolhuijzen P."/>
            <person name="See P.T."/>
            <person name="Hane J.K."/>
            <person name="Shi G."/>
            <person name="Liu Z."/>
            <person name="Oliver R.P."/>
            <person name="Moffat C.S."/>
        </authorList>
    </citation>
    <scope>NUCLEOTIDE SEQUENCE [LARGE SCALE GENOMIC DNA]</scope>
    <source>
        <strain evidence="10">M4</strain>
    </source>
</reference>
<comment type="caution">
    <text evidence="10">The sequence shown here is derived from an EMBL/GenBank/DDBJ whole genome shotgun (WGS) entry which is preliminary data.</text>
</comment>
<comment type="similarity">
    <text evidence="2 7">Belongs to the major facilitator superfamily. Sugar transporter (TC 2.A.1.1) family.</text>
</comment>
<feature type="transmembrane region" description="Helical" evidence="8">
    <location>
        <begin position="220"/>
        <end position="243"/>
    </location>
</feature>
<feature type="transmembrane region" description="Helical" evidence="8">
    <location>
        <begin position="408"/>
        <end position="428"/>
    </location>
</feature>
<dbReference type="InterPro" id="IPR036259">
    <property type="entry name" value="MFS_trans_sf"/>
</dbReference>
<dbReference type="PROSITE" id="PS50850">
    <property type="entry name" value="MFS"/>
    <property type="match status" value="1"/>
</dbReference>
<feature type="domain" description="Major facilitator superfamily (MFS) profile" evidence="9">
    <location>
        <begin position="61"/>
        <end position="500"/>
    </location>
</feature>
<feature type="transmembrane region" description="Helical" evidence="8">
    <location>
        <begin position="155"/>
        <end position="176"/>
    </location>
</feature>
<comment type="subcellular location">
    <subcellularLocation>
        <location evidence="1">Membrane</location>
        <topology evidence="1">Multi-pass membrane protein</topology>
    </subcellularLocation>
</comment>
<dbReference type="EMBL" id="NQIK02000002">
    <property type="protein sequence ID" value="KAF7574931.1"/>
    <property type="molecule type" value="Genomic_DNA"/>
</dbReference>
<dbReference type="InterPro" id="IPR003663">
    <property type="entry name" value="Sugar/inositol_transpt"/>
</dbReference>
<accession>A0A2W1EAZ5</accession>
<feature type="transmembrane region" description="Helical" evidence="8">
    <location>
        <begin position="102"/>
        <end position="123"/>
    </location>
</feature>
<dbReference type="Proteomes" id="UP000249757">
    <property type="component" value="Unassembled WGS sequence"/>
</dbReference>
<evidence type="ECO:0000313" key="13">
    <source>
        <dbReference type="Proteomes" id="UP000249757"/>
    </source>
</evidence>
<feature type="transmembrane region" description="Helical" evidence="8">
    <location>
        <begin position="311"/>
        <end position="331"/>
    </location>
</feature>
<keyword evidence="4 8" id="KW-0812">Transmembrane</keyword>
<dbReference type="FunFam" id="1.20.1250.20:FF:000217">
    <property type="entry name" value="MFS lactose permease, putative"/>
    <property type="match status" value="1"/>
</dbReference>
<sequence>MEEAKDNMNPVTQQISTADDDMHKQRHVVKETNVASVALAAAMEAEKPKLLSKGMIQLYMIMGIGYLVSTLNGFDSSLMGSINAMKGYQNTFGLTGAGSSTGIIFIIYNLGQIAAFPVCGFLADGYGRRICIFVGCALVIVGTAIQATAHETGHFIGGRFVLGFGASIASAAGPAYTVELAHPAYRGLMAGMYNNFWWLGNILAGWTTYGTNLHMGNSSWAWRIPTIVQCILPTIVMSLIMFFPETPRWLLAHDRREEAIAIMAKYHGNGNPDSPIVQLQLHEITEDFALSRDDNPWWDFRELANTRAARYRLAMVIAMAFFGQWSGNNVVSYFMPSMIKNAGITDPNKQLLINAINPIFSMLAAIYGATILDRVGRRKMLMGGLWGGLFAYVLLTAFTATANSGNNLAYGTIVSIYLFGIFFAGGWTPLQTLYSVECLENRTRAKGSGLNFLFLNVAMMVNTYGISVGIEKIGWKLYLVYIGWICVEITVIFFFFVETSGKTLEELKEIFEAPNPAKASLRKSRVAIDETGQIHSVED</sequence>
<dbReference type="PANTHER" id="PTHR48022">
    <property type="entry name" value="PLASTIDIC GLUCOSE TRANSPORTER 4"/>
    <property type="match status" value="1"/>
</dbReference>
<dbReference type="OMA" id="VYIAWIC"/>
<evidence type="ECO:0000256" key="3">
    <source>
        <dbReference type="ARBA" id="ARBA00022448"/>
    </source>
</evidence>
<dbReference type="InterPro" id="IPR020846">
    <property type="entry name" value="MFS_dom"/>
</dbReference>
<dbReference type="Proteomes" id="UP000245464">
    <property type="component" value="Chromosome 2"/>
</dbReference>
<reference evidence="11" key="3">
    <citation type="journal article" date="2022" name="bioRxiv">
        <title>A global pangenome for the wheat fungal pathogen Pyrenophora tritici-repentis and prediction of effector protein structural homology.</title>
        <authorList>
            <person name="Moolhuijzen P."/>
            <person name="See P.T."/>
            <person name="Shi G."/>
            <person name="Powell H.R."/>
            <person name="Cockram J."/>
            <person name="Jorgensen L.N."/>
            <person name="Benslimane H."/>
            <person name="Strelkov S.E."/>
            <person name="Turner J."/>
            <person name="Liu Z."/>
            <person name="Moffat C.S."/>
        </authorList>
    </citation>
    <scope>NUCLEOTIDE SEQUENCE</scope>
    <source>
        <strain evidence="11">86-124</strain>
    </source>
</reference>
<organism evidence="10 12">
    <name type="scientific">Pyrenophora tritici-repentis</name>
    <dbReference type="NCBI Taxonomy" id="45151"/>
    <lineage>
        <taxon>Eukaryota</taxon>
        <taxon>Fungi</taxon>
        <taxon>Dikarya</taxon>
        <taxon>Ascomycota</taxon>
        <taxon>Pezizomycotina</taxon>
        <taxon>Dothideomycetes</taxon>
        <taxon>Pleosporomycetidae</taxon>
        <taxon>Pleosporales</taxon>
        <taxon>Pleosporineae</taxon>
        <taxon>Pleosporaceae</taxon>
        <taxon>Pyrenophora</taxon>
    </lineage>
</organism>
<reference evidence="11" key="2">
    <citation type="submission" date="2021-05" db="EMBL/GenBank/DDBJ databases">
        <authorList>
            <person name="Moolhuijzen P.M."/>
            <person name="Moffat C.S."/>
        </authorList>
    </citation>
    <scope>NUCLEOTIDE SEQUENCE</scope>
    <source>
        <strain evidence="11">86-124</strain>
    </source>
</reference>
<proteinExistence type="inferred from homology"/>
<feature type="transmembrane region" description="Helical" evidence="8">
    <location>
        <begin position="449"/>
        <end position="466"/>
    </location>
</feature>
<dbReference type="Pfam" id="PF00083">
    <property type="entry name" value="Sugar_tr"/>
    <property type="match status" value="1"/>
</dbReference>
<feature type="transmembrane region" description="Helical" evidence="8">
    <location>
        <begin position="188"/>
        <end position="208"/>
    </location>
</feature>
<dbReference type="PANTHER" id="PTHR48022:SF70">
    <property type="entry name" value="MONOSACCHARIDE TRANSPORTER, PUTATIVE (AFU_ORTHOLOGUE AFUA_5G14540)-RELATED"/>
    <property type="match status" value="1"/>
</dbReference>
<dbReference type="SUPFAM" id="SSF103473">
    <property type="entry name" value="MFS general substrate transporter"/>
    <property type="match status" value="1"/>
</dbReference>
<dbReference type="Gene3D" id="1.20.1250.20">
    <property type="entry name" value="MFS general substrate transporter like domains"/>
    <property type="match status" value="1"/>
</dbReference>
<evidence type="ECO:0000256" key="5">
    <source>
        <dbReference type="ARBA" id="ARBA00022989"/>
    </source>
</evidence>
<dbReference type="InterPro" id="IPR050360">
    <property type="entry name" value="MFS_Sugar_Transporters"/>
</dbReference>
<gene>
    <name evidence="11" type="ORF">Ptr86124_002117</name>
    <name evidence="10" type="ORF">PtrM4_065550</name>
</gene>
<dbReference type="GO" id="GO:0005351">
    <property type="term" value="F:carbohydrate:proton symporter activity"/>
    <property type="evidence" value="ECO:0007669"/>
    <property type="project" value="TreeGrafter"/>
</dbReference>
<dbReference type="PROSITE" id="PS00216">
    <property type="entry name" value="SUGAR_TRANSPORT_1"/>
    <property type="match status" value="1"/>
</dbReference>
<keyword evidence="3 7" id="KW-0813">Transport</keyword>
<feature type="transmembrane region" description="Helical" evidence="8">
    <location>
        <begin position="478"/>
        <end position="497"/>
    </location>
</feature>
<evidence type="ECO:0000313" key="11">
    <source>
        <dbReference type="EMBL" id="KAI1518989.1"/>
    </source>
</evidence>
<evidence type="ECO:0000256" key="4">
    <source>
        <dbReference type="ARBA" id="ARBA00022692"/>
    </source>
</evidence>
<dbReference type="GO" id="GO:0016020">
    <property type="term" value="C:membrane"/>
    <property type="evidence" value="ECO:0007669"/>
    <property type="project" value="UniProtKB-SubCell"/>
</dbReference>
<feature type="transmembrane region" description="Helical" evidence="8">
    <location>
        <begin position="58"/>
        <end position="82"/>
    </location>
</feature>
<protein>
    <submittedName>
        <fullName evidence="10">AraJ, Arabinose efflux permease</fullName>
    </submittedName>
    <submittedName>
        <fullName evidence="11">Lactose permease</fullName>
    </submittedName>
</protein>
<evidence type="ECO:0000256" key="1">
    <source>
        <dbReference type="ARBA" id="ARBA00004141"/>
    </source>
</evidence>
<evidence type="ECO:0000256" key="6">
    <source>
        <dbReference type="ARBA" id="ARBA00023136"/>
    </source>
</evidence>
<dbReference type="PRINTS" id="PR00171">
    <property type="entry name" value="SUGRTRNSPORT"/>
</dbReference>
<dbReference type="NCBIfam" id="TIGR00879">
    <property type="entry name" value="SP"/>
    <property type="match status" value="1"/>
</dbReference>
<dbReference type="AlphaFoldDB" id="A0A2W1EAZ5"/>
<dbReference type="EMBL" id="NRDI02000002">
    <property type="protein sequence ID" value="KAI1518989.1"/>
    <property type="molecule type" value="Genomic_DNA"/>
</dbReference>
<evidence type="ECO:0000256" key="2">
    <source>
        <dbReference type="ARBA" id="ARBA00010992"/>
    </source>
</evidence>
<dbReference type="InterPro" id="IPR005829">
    <property type="entry name" value="Sugar_transporter_CS"/>
</dbReference>
<evidence type="ECO:0000256" key="7">
    <source>
        <dbReference type="RuleBase" id="RU003346"/>
    </source>
</evidence>
<evidence type="ECO:0000256" key="8">
    <source>
        <dbReference type="SAM" id="Phobius"/>
    </source>
</evidence>
<keyword evidence="13" id="KW-1185">Reference proteome</keyword>
<evidence type="ECO:0000313" key="12">
    <source>
        <dbReference type="Proteomes" id="UP000245464"/>
    </source>
</evidence>
<keyword evidence="6 8" id="KW-0472">Membrane</keyword>
<feature type="transmembrane region" description="Helical" evidence="8">
    <location>
        <begin position="384"/>
        <end position="402"/>
    </location>
</feature>
<name>A0A2W1EAZ5_9PLEO</name>
<evidence type="ECO:0000259" key="9">
    <source>
        <dbReference type="PROSITE" id="PS50850"/>
    </source>
</evidence>
<dbReference type="OrthoDB" id="6133115at2759"/>
<reference evidence="13" key="4">
    <citation type="journal article" date="2022" name="Microb. Genom.">
        <title>A global pangenome for the wheat fungal pathogen Pyrenophora tritici-repentis and prediction of effector protein structural homology.</title>
        <authorList>
            <person name="Moolhuijzen P.M."/>
            <person name="See P.T."/>
            <person name="Shi G."/>
            <person name="Powell H.R."/>
            <person name="Cockram J."/>
            <person name="Jorgensen L.N."/>
            <person name="Benslimane H."/>
            <person name="Strelkov S.E."/>
            <person name="Turner J."/>
            <person name="Liu Z."/>
            <person name="Moffat C.S."/>
        </authorList>
    </citation>
    <scope>NUCLEOTIDE SEQUENCE [LARGE SCALE GENOMIC DNA]</scope>
</reference>
<feature type="transmembrane region" description="Helical" evidence="8">
    <location>
        <begin position="130"/>
        <end position="149"/>
    </location>
</feature>
<keyword evidence="5 8" id="KW-1133">Transmembrane helix</keyword>
<evidence type="ECO:0000313" key="10">
    <source>
        <dbReference type="EMBL" id="KAF7574931.1"/>
    </source>
</evidence>
<feature type="transmembrane region" description="Helical" evidence="8">
    <location>
        <begin position="351"/>
        <end position="372"/>
    </location>
</feature>